<dbReference type="OrthoDB" id="604358at2"/>
<organism evidence="4 5">
    <name type="scientific">Chitinophaga oryziterrae</name>
    <dbReference type="NCBI Taxonomy" id="1031224"/>
    <lineage>
        <taxon>Bacteria</taxon>
        <taxon>Pseudomonadati</taxon>
        <taxon>Bacteroidota</taxon>
        <taxon>Chitinophagia</taxon>
        <taxon>Chitinophagales</taxon>
        <taxon>Chitinophagaceae</taxon>
        <taxon>Chitinophaga</taxon>
    </lineage>
</organism>
<keyword evidence="1" id="KW-0472">Membrane</keyword>
<evidence type="ECO:0000313" key="4">
    <source>
        <dbReference type="EMBL" id="MVT39030.1"/>
    </source>
</evidence>
<evidence type="ECO:0000256" key="1">
    <source>
        <dbReference type="PROSITE-ProRule" id="PRU01360"/>
    </source>
</evidence>
<dbReference type="RefSeq" id="WP_157297736.1">
    <property type="nucleotide sequence ID" value="NZ_BAAAZB010000005.1"/>
</dbReference>
<dbReference type="InterPro" id="IPR037066">
    <property type="entry name" value="Plug_dom_sf"/>
</dbReference>
<proteinExistence type="inferred from homology"/>
<feature type="domain" description="TonB-dependent receptor plug" evidence="3">
    <location>
        <begin position="112"/>
        <end position="217"/>
    </location>
</feature>
<dbReference type="Pfam" id="PF07715">
    <property type="entry name" value="Plug"/>
    <property type="match status" value="1"/>
</dbReference>
<protein>
    <submittedName>
        <fullName evidence="4">SusC/RagA family TonB-linked outer membrane protein</fullName>
    </submittedName>
</protein>
<comment type="similarity">
    <text evidence="1">Belongs to the TonB-dependent receptor family.</text>
</comment>
<dbReference type="SUPFAM" id="SSF49464">
    <property type="entry name" value="Carboxypeptidase regulatory domain-like"/>
    <property type="match status" value="1"/>
</dbReference>
<sequence length="1066" mass="117418">MKRWLSILVLTCCFFSSYAQTRLVKGRVVDESGQPVIGATVKILGTVTGTGTDEKGNFNLTSGGTPTLVFSSVGYKSDTIIVAGEASVNVVLKNNVSALNDVIVVGYGTQKKANLTGAVAQVSGKELDNRAIPNLSQGLQGLLPNLNLVMGDGKPIQSPAYNIRGTTSIGQGGNALVIIDGVEGDPSMLNPADIATVTILKDASSAAIYGARGVFGVVLITTKTPAKDKVTVTYSSNYSIKSPTTVPDMVSNGYQYASGFNEAWSAWNDYAQTPQNINKTQKFSAAYLAALKAHNDDPSLPKTALDANGNYVYYGNTDWYHLLYKNHTTSTNQNLSVSGSSGKASYYITGRYNGQDGLFRYNSDDYKMYNMRAKGSIEVTPWLQIYDNVEYANRQYHNPLNTGEGGGIWRNMADEAHPSSMLFNPDGTLTYTAAYTVGDFYYGKNGIDMTRQLFKNTAGFAAKIYKDQLRLKGDFTFQMLRDGQKRKRVQVPYSAAPGVTAYVGTSTNDLQMRDSTNNYLATNLYAEYETHFGTAHAFKAMAGFNYEQSTYNGYTTTRNGLIFSNAGDLNLALGSNISTAGGYDRWAFMGEFFRLNYGYKDRYLLEVNGRYDGSSKFLPNERYTFFPSVSAAWRVSKEPFWKVPASAISDVKVRASYGSLGNGNINSYAFREQFAITQSGRVINGIRQQQTSQPGVIPNGLTWETATTRNIGLDIAALNDHLTFTGDAYIRRTNNMFTVGQTLPAVFGADVPKGNYADLKTVGWEASVTWRDQFTVGTKPLHYSVTASMADYQATITRYNNTNSKLSDYYAGMKYGEIWGYENDGYWTSANVAGASKAQALFKASTSGQWLPGDIRFKDRDGNGVINNGANTLADHGDMKIIGNSTPRYTYSMNLNADWHNFFLGAFFQGVAKQDWWPGGEADAFWGQYNRPYNYMPKSQIGKIWSEQNPNSYFPRYRGYVAQNGSGELYAKQTKYLQNAAYIRMKNIQIGYNVPKALVSRAKLSAARFYISAENLWSWSPLYKVTKDIDPESIGRSDAVLETSNFGNGNNYPILKSVTLGLSATF</sequence>
<name>A0A6N8J1I1_9BACT</name>
<feature type="signal peptide" evidence="2">
    <location>
        <begin position="1"/>
        <end position="21"/>
    </location>
</feature>
<gene>
    <name evidence="4" type="ORF">GO495_00415</name>
</gene>
<dbReference type="Proteomes" id="UP000468388">
    <property type="component" value="Unassembled WGS sequence"/>
</dbReference>
<dbReference type="AlphaFoldDB" id="A0A6N8J1I1"/>
<accession>A0A6N8J1I1</accession>
<dbReference type="InterPro" id="IPR008969">
    <property type="entry name" value="CarboxyPept-like_regulatory"/>
</dbReference>
<dbReference type="NCBIfam" id="TIGR04056">
    <property type="entry name" value="OMP_RagA_SusC"/>
    <property type="match status" value="1"/>
</dbReference>
<evidence type="ECO:0000259" key="3">
    <source>
        <dbReference type="Pfam" id="PF07715"/>
    </source>
</evidence>
<dbReference type="Gene3D" id="2.170.130.10">
    <property type="entry name" value="TonB-dependent receptor, plug domain"/>
    <property type="match status" value="1"/>
</dbReference>
<comment type="caution">
    <text evidence="4">The sequence shown here is derived from an EMBL/GenBank/DDBJ whole genome shotgun (WGS) entry which is preliminary data.</text>
</comment>
<dbReference type="Gene3D" id="2.60.40.1120">
    <property type="entry name" value="Carboxypeptidase-like, regulatory domain"/>
    <property type="match status" value="1"/>
</dbReference>
<dbReference type="GO" id="GO:0009279">
    <property type="term" value="C:cell outer membrane"/>
    <property type="evidence" value="ECO:0007669"/>
    <property type="project" value="UniProtKB-SubCell"/>
</dbReference>
<dbReference type="InterPro" id="IPR012910">
    <property type="entry name" value="Plug_dom"/>
</dbReference>
<dbReference type="NCBIfam" id="TIGR04057">
    <property type="entry name" value="SusC_RagA_signa"/>
    <property type="match status" value="1"/>
</dbReference>
<keyword evidence="5" id="KW-1185">Reference proteome</keyword>
<feature type="chain" id="PRO_5026817433" evidence="2">
    <location>
        <begin position="22"/>
        <end position="1066"/>
    </location>
</feature>
<dbReference type="InterPro" id="IPR023997">
    <property type="entry name" value="TonB-dep_OMP_SusC/RagA_CS"/>
</dbReference>
<comment type="subcellular location">
    <subcellularLocation>
        <location evidence="1">Cell outer membrane</location>
        <topology evidence="1">Multi-pass membrane protein</topology>
    </subcellularLocation>
</comment>
<dbReference type="Pfam" id="PF13715">
    <property type="entry name" value="CarbopepD_reg_2"/>
    <property type="match status" value="1"/>
</dbReference>
<evidence type="ECO:0000313" key="5">
    <source>
        <dbReference type="Proteomes" id="UP000468388"/>
    </source>
</evidence>
<evidence type="ECO:0000256" key="2">
    <source>
        <dbReference type="SAM" id="SignalP"/>
    </source>
</evidence>
<keyword evidence="1" id="KW-0813">Transport</keyword>
<keyword evidence="1" id="KW-0812">Transmembrane</keyword>
<dbReference type="InterPro" id="IPR039426">
    <property type="entry name" value="TonB-dep_rcpt-like"/>
</dbReference>
<dbReference type="PROSITE" id="PS52016">
    <property type="entry name" value="TONB_DEPENDENT_REC_3"/>
    <property type="match status" value="1"/>
</dbReference>
<keyword evidence="1" id="KW-0998">Cell outer membrane</keyword>
<dbReference type="EMBL" id="WRXO01000001">
    <property type="protein sequence ID" value="MVT39030.1"/>
    <property type="molecule type" value="Genomic_DNA"/>
</dbReference>
<keyword evidence="1" id="KW-1134">Transmembrane beta strand</keyword>
<keyword evidence="2" id="KW-0732">Signal</keyword>
<reference evidence="4 5" key="1">
    <citation type="submission" date="2019-12" db="EMBL/GenBank/DDBJ databases">
        <title>The draft genomic sequence of strain Chitinophaga oryziterrae JCM 16595.</title>
        <authorList>
            <person name="Zhang X."/>
        </authorList>
    </citation>
    <scope>NUCLEOTIDE SEQUENCE [LARGE SCALE GENOMIC DNA]</scope>
    <source>
        <strain evidence="4 5">JCM 16595</strain>
    </source>
</reference>
<dbReference type="InterPro" id="IPR023996">
    <property type="entry name" value="TonB-dep_OMP_SusC/RagA"/>
</dbReference>
<dbReference type="SUPFAM" id="SSF56935">
    <property type="entry name" value="Porins"/>
    <property type="match status" value="1"/>
</dbReference>